<dbReference type="OrthoDB" id="2087435at2"/>
<reference evidence="3 4" key="1">
    <citation type="submission" date="2017-07" db="EMBL/GenBank/DDBJ databases">
        <title>Brachybacterium sp. VR2415.</title>
        <authorList>
            <person name="Tak E.J."/>
            <person name="Bae J.-W."/>
        </authorList>
    </citation>
    <scope>NUCLEOTIDE SEQUENCE [LARGE SCALE GENOMIC DNA]</scope>
    <source>
        <strain evidence="3 4">VR2415</strain>
        <plasmid evidence="4">unnamed1 sequence</plasmid>
    </source>
</reference>
<dbReference type="Proteomes" id="UP000198398">
    <property type="component" value="Plasmid unnamed1"/>
</dbReference>
<dbReference type="RefSeq" id="WP_089066488.1">
    <property type="nucleotide sequence ID" value="NZ_CP022317.1"/>
</dbReference>
<proteinExistence type="predicted"/>
<evidence type="ECO:0000256" key="1">
    <source>
        <dbReference type="SAM" id="Phobius"/>
    </source>
</evidence>
<keyword evidence="4" id="KW-1185">Reference proteome</keyword>
<feature type="transmembrane region" description="Helical" evidence="1">
    <location>
        <begin position="6"/>
        <end position="24"/>
    </location>
</feature>
<feature type="transmembrane region" description="Helical" evidence="1">
    <location>
        <begin position="108"/>
        <end position="125"/>
    </location>
</feature>
<protein>
    <submittedName>
        <fullName evidence="3">Peptidase</fullName>
    </submittedName>
</protein>
<evidence type="ECO:0000313" key="4">
    <source>
        <dbReference type="Proteomes" id="UP000198398"/>
    </source>
</evidence>
<dbReference type="AlphaFoldDB" id="A0A220UH72"/>
<keyword evidence="1" id="KW-0472">Membrane</keyword>
<keyword evidence="1" id="KW-1133">Transmembrane helix</keyword>
<evidence type="ECO:0000313" key="3">
    <source>
        <dbReference type="EMBL" id="ASK67256.1"/>
    </source>
</evidence>
<evidence type="ECO:0000259" key="2">
    <source>
        <dbReference type="Pfam" id="PF01478"/>
    </source>
</evidence>
<feature type="domain" description="Prepilin type IV endopeptidase peptidase" evidence="2">
    <location>
        <begin position="14"/>
        <end position="117"/>
    </location>
</feature>
<gene>
    <name evidence="3" type="ORF">CFK39_15530</name>
</gene>
<organism evidence="3 4">
    <name type="scientific">Brachybacterium avium</name>
    <dbReference type="NCBI Taxonomy" id="2017485"/>
    <lineage>
        <taxon>Bacteria</taxon>
        <taxon>Bacillati</taxon>
        <taxon>Actinomycetota</taxon>
        <taxon>Actinomycetes</taxon>
        <taxon>Micrococcales</taxon>
        <taxon>Dermabacteraceae</taxon>
        <taxon>Brachybacterium</taxon>
    </lineage>
</organism>
<dbReference type="KEGG" id="brv:CFK39_15530"/>
<keyword evidence="1" id="KW-0812">Transmembrane</keyword>
<dbReference type="GO" id="GO:0016020">
    <property type="term" value="C:membrane"/>
    <property type="evidence" value="ECO:0007669"/>
    <property type="project" value="InterPro"/>
</dbReference>
<feature type="transmembrane region" description="Helical" evidence="1">
    <location>
        <begin position="61"/>
        <end position="80"/>
    </location>
</feature>
<feature type="transmembrane region" description="Helical" evidence="1">
    <location>
        <begin position="36"/>
        <end position="55"/>
    </location>
</feature>
<dbReference type="Gene3D" id="1.20.120.1220">
    <property type="match status" value="1"/>
</dbReference>
<feature type="transmembrane region" description="Helical" evidence="1">
    <location>
        <begin position="85"/>
        <end position="102"/>
    </location>
</feature>
<name>A0A220UH72_9MICO</name>
<dbReference type="InterPro" id="IPR000045">
    <property type="entry name" value="Prepilin_IV_endopep_pep"/>
</dbReference>
<accession>A0A220UH72</accession>
<dbReference type="Pfam" id="PF01478">
    <property type="entry name" value="Peptidase_A24"/>
    <property type="match status" value="1"/>
</dbReference>
<geneLocation type="plasmid" evidence="4">
    <name>unnamed1 sequence</name>
</geneLocation>
<dbReference type="GO" id="GO:0004190">
    <property type="term" value="F:aspartic-type endopeptidase activity"/>
    <property type="evidence" value="ECO:0007669"/>
    <property type="project" value="InterPro"/>
</dbReference>
<feature type="transmembrane region" description="Helical" evidence="1">
    <location>
        <begin position="137"/>
        <end position="155"/>
    </location>
</feature>
<dbReference type="EMBL" id="CP022317">
    <property type="protein sequence ID" value="ASK67256.1"/>
    <property type="molecule type" value="Genomic_DNA"/>
</dbReference>
<keyword evidence="3" id="KW-0614">Plasmid</keyword>
<sequence>MYLLTPELWPAFALFLLLALPMVVTDARESRLPLPLNLGLLGAGAVALPITAAWVGFDHLLWAAVSCGIATVLMLVLFVISRGGLGFGDVILVAALALYSGFVSPLLMLAGIWLGCIGTLGWILVRRRRGIRGHIPFGPGLILGTLLVLVVPVATA</sequence>